<feature type="compositionally biased region" description="Basic and acidic residues" evidence="1">
    <location>
        <begin position="1"/>
        <end position="10"/>
    </location>
</feature>
<evidence type="ECO:0000313" key="3">
    <source>
        <dbReference type="Proteomes" id="UP000501128"/>
    </source>
</evidence>
<dbReference type="RefSeq" id="WP_169553665.1">
    <property type="nucleotide sequence ID" value="NZ_CP051678.1"/>
</dbReference>
<proteinExistence type="predicted"/>
<evidence type="ECO:0008006" key="4">
    <source>
        <dbReference type="Google" id="ProtNLM"/>
    </source>
</evidence>
<gene>
    <name evidence="2" type="ORF">HH216_25225</name>
</gene>
<evidence type="ECO:0000313" key="2">
    <source>
        <dbReference type="EMBL" id="QJD81648.1"/>
    </source>
</evidence>
<name>A0A7L5DYF8_9BACT</name>
<dbReference type="Proteomes" id="UP000501128">
    <property type="component" value="Plasmid unnamed1"/>
</dbReference>
<dbReference type="GO" id="GO:0006355">
    <property type="term" value="P:regulation of DNA-templated transcription"/>
    <property type="evidence" value="ECO:0007669"/>
    <property type="project" value="InterPro"/>
</dbReference>
<sequence>MSKDYQDNRKKLGAMLKSETPKTPIQEVRPVPSPEPVADARQRPSHLNFWVEDQLMQRLKVYAAKSRKTIKQIGNEALEAYLKEHE</sequence>
<dbReference type="EMBL" id="CP051678">
    <property type="protein sequence ID" value="QJD81648.1"/>
    <property type="molecule type" value="Genomic_DNA"/>
</dbReference>
<feature type="region of interest" description="Disordered" evidence="1">
    <location>
        <begin position="1"/>
        <end position="41"/>
    </location>
</feature>
<keyword evidence="2" id="KW-0614">Plasmid</keyword>
<geneLocation type="plasmid" evidence="2 3">
    <name>unnamed1</name>
</geneLocation>
<accession>A0A7L5DYF8</accession>
<dbReference type="KEGG" id="srho:HH216_25225"/>
<reference evidence="2 3" key="1">
    <citation type="submission" date="2020-04" db="EMBL/GenBank/DDBJ databases">
        <title>Genome sequencing of novel species.</title>
        <authorList>
            <person name="Heo J."/>
            <person name="Kim S.-J."/>
            <person name="Kim J.-S."/>
            <person name="Hong S.-B."/>
            <person name="Kwon S.-W."/>
        </authorList>
    </citation>
    <scope>NUCLEOTIDE SEQUENCE [LARGE SCALE GENOMIC DNA]</scope>
    <source>
        <strain evidence="2 3">CJU-R4</strain>
        <plasmid evidence="2 3">unnamed1</plasmid>
    </source>
</reference>
<organism evidence="2 3">
    <name type="scientific">Spirosoma rhododendri</name>
    <dbReference type="NCBI Taxonomy" id="2728024"/>
    <lineage>
        <taxon>Bacteria</taxon>
        <taxon>Pseudomonadati</taxon>
        <taxon>Bacteroidota</taxon>
        <taxon>Cytophagia</taxon>
        <taxon>Cytophagales</taxon>
        <taxon>Cytophagaceae</taxon>
        <taxon>Spirosoma</taxon>
    </lineage>
</organism>
<protein>
    <recommendedName>
        <fullName evidence="4">ParG</fullName>
    </recommendedName>
</protein>
<dbReference type="InterPro" id="IPR010985">
    <property type="entry name" value="Ribbon_hlx_hlx"/>
</dbReference>
<dbReference type="InterPro" id="IPR013321">
    <property type="entry name" value="Arc_rbn_hlx_hlx"/>
</dbReference>
<dbReference type="Gene3D" id="1.10.1220.10">
    <property type="entry name" value="Met repressor-like"/>
    <property type="match status" value="1"/>
</dbReference>
<evidence type="ECO:0000256" key="1">
    <source>
        <dbReference type="SAM" id="MobiDB-lite"/>
    </source>
</evidence>
<dbReference type="AlphaFoldDB" id="A0A7L5DYF8"/>
<keyword evidence="3" id="KW-1185">Reference proteome</keyword>
<dbReference type="SUPFAM" id="SSF47598">
    <property type="entry name" value="Ribbon-helix-helix"/>
    <property type="match status" value="1"/>
</dbReference>